<dbReference type="PATRIC" id="fig|1158607.3.peg.1031"/>
<protein>
    <submittedName>
        <fullName evidence="1">Uncharacterized protein</fullName>
    </submittedName>
</protein>
<organism evidence="1 2">
    <name type="scientific">Enterococcus pallens ATCC BAA-351</name>
    <dbReference type="NCBI Taxonomy" id="1158607"/>
    <lineage>
        <taxon>Bacteria</taxon>
        <taxon>Bacillati</taxon>
        <taxon>Bacillota</taxon>
        <taxon>Bacilli</taxon>
        <taxon>Lactobacillales</taxon>
        <taxon>Enterococcaceae</taxon>
        <taxon>Enterococcus</taxon>
    </lineage>
</organism>
<evidence type="ECO:0000313" key="1">
    <source>
        <dbReference type="EMBL" id="EOH96376.1"/>
    </source>
</evidence>
<dbReference type="RefSeq" id="WP_010756081.1">
    <property type="nucleotide sequence ID" value="NZ_ASWD01000007.1"/>
</dbReference>
<keyword evidence="2" id="KW-1185">Reference proteome</keyword>
<name>R2SU97_9ENTE</name>
<dbReference type="HOGENOM" id="CLU_181271_0_0_9"/>
<gene>
    <name evidence="1" type="ORF">UAU_01027</name>
</gene>
<dbReference type="EMBL" id="AJAQ01000008">
    <property type="protein sequence ID" value="EOH96376.1"/>
    <property type="molecule type" value="Genomic_DNA"/>
</dbReference>
<sequence>MIIVDGSDSYETEQMIDIAETPKDQRDSIQRDLINYFSRLAYLRYVNIRTLTSINKCEKMTPDEVRERLNIDRIKKYYSYSADEIHFYIDFAKKYIRIVS</sequence>
<dbReference type="OrthoDB" id="2735413at2"/>
<comment type="caution">
    <text evidence="1">The sequence shown here is derived from an EMBL/GenBank/DDBJ whole genome shotgun (WGS) entry which is preliminary data.</text>
</comment>
<accession>R2SU97</accession>
<proteinExistence type="predicted"/>
<dbReference type="Proteomes" id="UP000013782">
    <property type="component" value="Unassembled WGS sequence"/>
</dbReference>
<dbReference type="STRING" id="160454.RV10_GL002542"/>
<dbReference type="eggNOG" id="ENOG5030RTB">
    <property type="taxonomic scope" value="Bacteria"/>
</dbReference>
<evidence type="ECO:0000313" key="2">
    <source>
        <dbReference type="Proteomes" id="UP000013782"/>
    </source>
</evidence>
<reference evidence="1 2" key="1">
    <citation type="submission" date="2013-02" db="EMBL/GenBank/DDBJ databases">
        <title>The Genome Sequence of Enterococcus pallens BAA-351.</title>
        <authorList>
            <consortium name="The Broad Institute Genome Sequencing Platform"/>
            <consortium name="The Broad Institute Genome Sequencing Center for Infectious Disease"/>
            <person name="Earl A.M."/>
            <person name="Gilmore M.S."/>
            <person name="Lebreton F."/>
            <person name="Walker B."/>
            <person name="Young S.K."/>
            <person name="Zeng Q."/>
            <person name="Gargeya S."/>
            <person name="Fitzgerald M."/>
            <person name="Haas B."/>
            <person name="Abouelleil A."/>
            <person name="Alvarado L."/>
            <person name="Arachchi H.M."/>
            <person name="Berlin A.M."/>
            <person name="Chapman S.B."/>
            <person name="Dewar J."/>
            <person name="Goldberg J."/>
            <person name="Griggs A."/>
            <person name="Gujja S."/>
            <person name="Hansen M."/>
            <person name="Howarth C."/>
            <person name="Imamovic A."/>
            <person name="Larimer J."/>
            <person name="McCowan C."/>
            <person name="Murphy C."/>
            <person name="Neiman D."/>
            <person name="Pearson M."/>
            <person name="Priest M."/>
            <person name="Roberts A."/>
            <person name="Saif S."/>
            <person name="Shea T."/>
            <person name="Sisk P."/>
            <person name="Sykes S."/>
            <person name="Wortman J."/>
            <person name="Nusbaum C."/>
            <person name="Birren B."/>
        </authorList>
    </citation>
    <scope>NUCLEOTIDE SEQUENCE [LARGE SCALE GENOMIC DNA]</scope>
    <source>
        <strain evidence="1 2">ATCC BAA-351</strain>
    </source>
</reference>
<dbReference type="AlphaFoldDB" id="R2SU97"/>